<protein>
    <submittedName>
        <fullName evidence="7">Chemotaxis protein</fullName>
    </submittedName>
</protein>
<comment type="caution">
    <text evidence="7">The sequence shown here is derived from an EMBL/GenBank/DDBJ whole genome shotgun (WGS) entry which is preliminary data.</text>
</comment>
<feature type="domain" description="Methyl-accepting transducer" evidence="5">
    <location>
        <begin position="276"/>
        <end position="512"/>
    </location>
</feature>
<dbReference type="PROSITE" id="PS50111">
    <property type="entry name" value="CHEMOTAXIS_TRANSDUC_2"/>
    <property type="match status" value="1"/>
</dbReference>
<dbReference type="GO" id="GO:0004888">
    <property type="term" value="F:transmembrane signaling receptor activity"/>
    <property type="evidence" value="ECO:0007669"/>
    <property type="project" value="InterPro"/>
</dbReference>
<dbReference type="PANTHER" id="PTHR32089:SF112">
    <property type="entry name" value="LYSOZYME-LIKE PROTEIN-RELATED"/>
    <property type="match status" value="1"/>
</dbReference>
<dbReference type="STRING" id="1794912.AXX12_06250"/>
<dbReference type="EMBL" id="LSGP01000017">
    <property type="protein sequence ID" value="KYZ76041.1"/>
    <property type="molecule type" value="Genomic_DNA"/>
</dbReference>
<dbReference type="FunFam" id="1.10.287.950:FF:000001">
    <property type="entry name" value="Methyl-accepting chemotaxis sensory transducer"/>
    <property type="match status" value="1"/>
</dbReference>
<dbReference type="SMART" id="SM00304">
    <property type="entry name" value="HAMP"/>
    <property type="match status" value="2"/>
</dbReference>
<evidence type="ECO:0000313" key="8">
    <source>
        <dbReference type="Proteomes" id="UP000076268"/>
    </source>
</evidence>
<dbReference type="InterPro" id="IPR004090">
    <property type="entry name" value="Chemotax_Me-accpt_rcpt"/>
</dbReference>
<dbReference type="GO" id="GO:0016020">
    <property type="term" value="C:membrane"/>
    <property type="evidence" value="ECO:0007669"/>
    <property type="project" value="InterPro"/>
</dbReference>
<keyword evidence="4" id="KW-0812">Transmembrane</keyword>
<dbReference type="GO" id="GO:0006935">
    <property type="term" value="P:chemotaxis"/>
    <property type="evidence" value="ECO:0007669"/>
    <property type="project" value="InterPro"/>
</dbReference>
<evidence type="ECO:0000313" key="7">
    <source>
        <dbReference type="EMBL" id="KYZ76041.1"/>
    </source>
</evidence>
<feature type="domain" description="HAMP" evidence="6">
    <location>
        <begin position="204"/>
        <end position="257"/>
    </location>
</feature>
<reference evidence="7 8" key="1">
    <citation type="submission" date="2016-02" db="EMBL/GenBank/DDBJ databases">
        <title>Anaerosporomusa subterraneum gen. nov., sp. nov., a spore-forming obligate anaerobe isolated from saprolite.</title>
        <authorList>
            <person name="Choi J.K."/>
            <person name="Shah M."/>
            <person name="Yee N."/>
        </authorList>
    </citation>
    <scope>NUCLEOTIDE SEQUENCE [LARGE SCALE GENOMIC DNA]</scope>
    <source>
        <strain evidence="7 8">RU4</strain>
    </source>
</reference>
<accession>A0A154BQ49</accession>
<dbReference type="InterPro" id="IPR003660">
    <property type="entry name" value="HAMP_dom"/>
</dbReference>
<proteinExistence type="inferred from homology"/>
<dbReference type="SUPFAM" id="SSF58104">
    <property type="entry name" value="Methyl-accepting chemotaxis protein (MCP) signaling domain"/>
    <property type="match status" value="1"/>
</dbReference>
<dbReference type="Pfam" id="PF05227">
    <property type="entry name" value="CHASE3"/>
    <property type="match status" value="1"/>
</dbReference>
<feature type="transmembrane region" description="Helical" evidence="4">
    <location>
        <begin position="183"/>
        <end position="202"/>
    </location>
</feature>
<dbReference type="InterPro" id="IPR004089">
    <property type="entry name" value="MCPsignal_dom"/>
</dbReference>
<organism evidence="7 8">
    <name type="scientific">Anaerosporomusa subterranea</name>
    <dbReference type="NCBI Taxonomy" id="1794912"/>
    <lineage>
        <taxon>Bacteria</taxon>
        <taxon>Bacillati</taxon>
        <taxon>Bacillota</taxon>
        <taxon>Negativicutes</taxon>
        <taxon>Acetonemataceae</taxon>
        <taxon>Anaerosporomusa</taxon>
    </lineage>
</organism>
<evidence type="ECO:0000256" key="2">
    <source>
        <dbReference type="ARBA" id="ARBA00029447"/>
    </source>
</evidence>
<name>A0A154BQ49_ANASB</name>
<keyword evidence="8" id="KW-1185">Reference proteome</keyword>
<dbReference type="PRINTS" id="PR00260">
    <property type="entry name" value="CHEMTRNSDUCR"/>
</dbReference>
<dbReference type="GO" id="GO:0007165">
    <property type="term" value="P:signal transduction"/>
    <property type="evidence" value="ECO:0007669"/>
    <property type="project" value="UniProtKB-KW"/>
</dbReference>
<evidence type="ECO:0000256" key="4">
    <source>
        <dbReference type="SAM" id="Phobius"/>
    </source>
</evidence>
<feature type="transmembrane region" description="Helical" evidence="4">
    <location>
        <begin position="9"/>
        <end position="29"/>
    </location>
</feature>
<dbReference type="Gene3D" id="6.10.340.10">
    <property type="match status" value="1"/>
</dbReference>
<evidence type="ECO:0000259" key="6">
    <source>
        <dbReference type="PROSITE" id="PS50885"/>
    </source>
</evidence>
<dbReference type="Gene3D" id="1.10.287.950">
    <property type="entry name" value="Methyl-accepting chemotaxis protein"/>
    <property type="match status" value="1"/>
</dbReference>
<dbReference type="InterPro" id="IPR007891">
    <property type="entry name" value="CHASE3"/>
</dbReference>
<dbReference type="OrthoDB" id="107771at2"/>
<evidence type="ECO:0000256" key="3">
    <source>
        <dbReference type="PROSITE-ProRule" id="PRU00284"/>
    </source>
</evidence>
<gene>
    <name evidence="7" type="ORF">AXX12_06250</name>
</gene>
<dbReference type="AlphaFoldDB" id="A0A154BQ49"/>
<evidence type="ECO:0000256" key="1">
    <source>
        <dbReference type="ARBA" id="ARBA00023224"/>
    </source>
</evidence>
<dbReference type="Pfam" id="PF00672">
    <property type="entry name" value="HAMP"/>
    <property type="match status" value="1"/>
</dbReference>
<evidence type="ECO:0000259" key="5">
    <source>
        <dbReference type="PROSITE" id="PS50111"/>
    </source>
</evidence>
<dbReference type="Proteomes" id="UP000076268">
    <property type="component" value="Unassembled WGS sequence"/>
</dbReference>
<keyword evidence="4" id="KW-0472">Membrane</keyword>
<comment type="similarity">
    <text evidence="2">Belongs to the methyl-accepting chemotaxis (MCP) protein family.</text>
</comment>
<dbReference type="PANTHER" id="PTHR32089">
    <property type="entry name" value="METHYL-ACCEPTING CHEMOTAXIS PROTEIN MCPB"/>
    <property type="match status" value="1"/>
</dbReference>
<sequence>MRINIGTQILAVCIMIVIAFSGLSIYTYFQIDAVQVGYDGVIARSVPLVIEVKDLNIELNNQAALVRGFILSADERYVQDYNSSRQRMDKTVASLEQKLITPEGKQKVTALKNVLADYHQVSDQGILLRKTKGQTDALAAVAAAKAKVEAADKTMIDTVTFLTERMHLRTKENVTAGDKIQRILGILDVVIFLVGCALAIFLSRRISRPLNEVAKAAQTIADGDLRARAIAYNANDEISDMLKAFTQMTDNLRHLVGQVAKSVEQVSAASEELTASADQSAQASNQVAETISQIASGAASQLSGAEQSVSVVREMASAINHVAANANNVSMKSGETARAADAGNDAVRQATNQMQSISKCVAESAQVVQSLGASSQQIGEIVDVISGIAGQTNLLALNAAIEAARAGEQGRGFAVVADEVRKLAEQSHEAAQKITVIVRDIQNETCSAVTTMEQGTNEVARGTEVIASTGTQFSQIATMVQSLNNQIQEISAAAEELSASSDNVLHAADSSRTGSAEIAGNAQTISAAAEEQSASMQEIASSSQSLAHMATELNEIISKFRV</sequence>
<keyword evidence="4" id="KW-1133">Transmembrane helix</keyword>
<dbReference type="PROSITE" id="PS50885">
    <property type="entry name" value="HAMP"/>
    <property type="match status" value="1"/>
</dbReference>
<dbReference type="RefSeq" id="WP_066240797.1">
    <property type="nucleotide sequence ID" value="NZ_LSGP01000017.1"/>
</dbReference>
<dbReference type="CDD" id="cd06225">
    <property type="entry name" value="HAMP"/>
    <property type="match status" value="1"/>
</dbReference>
<dbReference type="CDD" id="cd11386">
    <property type="entry name" value="MCP_signal"/>
    <property type="match status" value="1"/>
</dbReference>
<keyword evidence="1 3" id="KW-0807">Transducer</keyword>
<dbReference type="SMART" id="SM00283">
    <property type="entry name" value="MA"/>
    <property type="match status" value="1"/>
</dbReference>
<dbReference type="Pfam" id="PF00015">
    <property type="entry name" value="MCPsignal"/>
    <property type="match status" value="1"/>
</dbReference>